<dbReference type="Pfam" id="PF13289">
    <property type="entry name" value="SIR2_2"/>
    <property type="match status" value="1"/>
</dbReference>
<feature type="domain" description="Piwi" evidence="3">
    <location>
        <begin position="726"/>
        <end position="1041"/>
    </location>
</feature>
<dbReference type="CDD" id="cd04659">
    <property type="entry name" value="Piwi_piwi-like_ProArk"/>
    <property type="match status" value="1"/>
</dbReference>
<evidence type="ECO:0000256" key="2">
    <source>
        <dbReference type="ARBA" id="ARBA00035032"/>
    </source>
</evidence>
<dbReference type="SUPFAM" id="SSF52467">
    <property type="entry name" value="DHS-like NAD/FAD-binding domain"/>
    <property type="match status" value="1"/>
</dbReference>
<dbReference type="AlphaFoldDB" id="A0A1M5MLN6"/>
<proteinExistence type="inferred from homology"/>
<dbReference type="InterPro" id="IPR029035">
    <property type="entry name" value="DHS-like_NAD/FAD-binding_dom"/>
</dbReference>
<dbReference type="Gene3D" id="3.40.50.2300">
    <property type="match status" value="1"/>
</dbReference>
<dbReference type="SMART" id="SM00950">
    <property type="entry name" value="Piwi"/>
    <property type="match status" value="1"/>
</dbReference>
<dbReference type="Proteomes" id="UP000184212">
    <property type="component" value="Unassembled WGS sequence"/>
</dbReference>
<dbReference type="InterPro" id="IPR003165">
    <property type="entry name" value="Piwi"/>
</dbReference>
<evidence type="ECO:0000313" key="5">
    <source>
        <dbReference type="Proteomes" id="UP000184212"/>
    </source>
</evidence>
<name>A0A1M5MLN6_9BACT</name>
<dbReference type="STRING" id="947013.SAMN04488109_1810"/>
<dbReference type="Gene3D" id="3.30.420.10">
    <property type="entry name" value="Ribonuclease H-like superfamily/Ribonuclease H"/>
    <property type="match status" value="1"/>
</dbReference>
<dbReference type="Gene3D" id="3.40.50.1220">
    <property type="entry name" value="TPP-binding domain"/>
    <property type="match status" value="1"/>
</dbReference>
<comment type="similarity">
    <text evidence="1">Belongs to the argonaute family. Long pAgo subfamily.</text>
</comment>
<dbReference type="GO" id="GO:0003676">
    <property type="term" value="F:nucleic acid binding"/>
    <property type="evidence" value="ECO:0007669"/>
    <property type="project" value="InterPro"/>
</dbReference>
<organism evidence="4 5">
    <name type="scientific">Chryseolinea serpens</name>
    <dbReference type="NCBI Taxonomy" id="947013"/>
    <lineage>
        <taxon>Bacteria</taxon>
        <taxon>Pseudomonadati</taxon>
        <taxon>Bacteroidota</taxon>
        <taxon>Cytophagia</taxon>
        <taxon>Cytophagales</taxon>
        <taxon>Fulvivirgaceae</taxon>
        <taxon>Chryseolinea</taxon>
    </lineage>
</organism>
<protein>
    <recommendedName>
        <fullName evidence="2">Protein argonaute</fullName>
    </recommendedName>
</protein>
<evidence type="ECO:0000259" key="3">
    <source>
        <dbReference type="SMART" id="SM00950"/>
    </source>
</evidence>
<dbReference type="SUPFAM" id="SSF53098">
    <property type="entry name" value="Ribonuclease H-like"/>
    <property type="match status" value="1"/>
</dbReference>
<sequence length="1053" mass="120491">MSKTLALDYDAFIRSVKRNTDISHSMLLGAGASISSGIQSAGDCIWEWKKDIYLSRNHKVSDFYKNIKSDAVRQSIQKWLDAESGYPANNSSEEYSFYAEKAYPISDDRRKYFQSLVQGKEPYVGYKLLCLLNEYEIVKAVWTLNFDGLCVKAAHQANLTPIEITLDSVERIFRSQSRKELLSIALHGDFKYGALKNTSDELDNQNAVFVETFRRYHMDKNLIVLGYSGRDKSTMQTLKDTFSVKGSGRLYWCGYGHDIPESVEELLELARGAGREAYFIPTDGFDRTLIHLSKACFEDDKTINQKIDGILSSYATESYEMPDFSQDVSRTDKYLKSNLHPIRFPKEVFQFEIVYKHGEKPWSLLNELSKNDDMVAVPFKRKVFAIATLSTIHKVFKGRLKGEILRVPISKQDVGKVTAFSALMLKAILRGLTSNKDLAHNSKDKLWLKREERITAVSNTKIGIHKAIHVSLFFDLHATYAFLSFKPTVELSSAEEISREVRQSLSKGYLEKLRNKQYEEFLEEWKIVLFDGENLKFQYPNNSGTGFEFSISNNTSFAEVLVADPNFRAFHPKVYDKRRTQHKGIQLLEPQLVFSNSQAAPSRDFHPMRALINHRPYDYPLNGQVYSSEINVGVICGQKYADKFYKFLNELHQKHRAEVNPDYLLDYPGFSSAFKIPINVPYFRDDDKWVDVQIDHEPDIKSTAIKLARLITAKIDQLVSSHSQLVVTIFIPSEWQQYREFEDSMETFNLHDYIKAFSASKGISTQLIEEDTLSDALKCQIFWWLSLSFYVKSLRTPWILNTTDSTTAFAGIGYSIKRVGDSSEIVLGCSHIYNSQGQGLKYKLSKIDDFFLDRQSNPFLSYNDAFQFGVSIRELFYSSMDSLPERVVVHKRTRFTVEEVKGITESLNMAGVKNIDLIEINYEPDARFFATSIFSGEMGIDGFPVSRGTCIVTDRKVALLWTHGIVPSIKSVNYKYYLGGRSIPAPLKITRHFGDTNINTIASEILGLTKMNWNSFDLYTKLPATINSSNQIARIGKLLARFEGKTYDYRLFI</sequence>
<evidence type="ECO:0000313" key="4">
    <source>
        <dbReference type="EMBL" id="SHG78228.1"/>
    </source>
</evidence>
<reference evidence="4 5" key="1">
    <citation type="submission" date="2016-11" db="EMBL/GenBank/DDBJ databases">
        <authorList>
            <person name="Jaros S."/>
            <person name="Januszkiewicz K."/>
            <person name="Wedrychowicz H."/>
        </authorList>
    </citation>
    <scope>NUCLEOTIDE SEQUENCE [LARGE SCALE GENOMIC DNA]</scope>
    <source>
        <strain evidence="4 5">DSM 24574</strain>
    </source>
</reference>
<gene>
    <name evidence="4" type="ORF">SAMN04488109_1810</name>
</gene>
<keyword evidence="5" id="KW-1185">Reference proteome</keyword>
<dbReference type="OrthoDB" id="530017at2"/>
<accession>A0A1M5MLN6</accession>
<dbReference type="InterPro" id="IPR012337">
    <property type="entry name" value="RNaseH-like_sf"/>
</dbReference>
<dbReference type="InterPro" id="IPR036397">
    <property type="entry name" value="RNaseH_sf"/>
</dbReference>
<dbReference type="EMBL" id="FQWQ01000001">
    <property type="protein sequence ID" value="SHG78228.1"/>
    <property type="molecule type" value="Genomic_DNA"/>
</dbReference>
<dbReference type="RefSeq" id="WP_073132933.1">
    <property type="nucleotide sequence ID" value="NZ_FQWQ01000001.1"/>
</dbReference>
<evidence type="ECO:0000256" key="1">
    <source>
        <dbReference type="ARBA" id="ARBA00035012"/>
    </source>
</evidence>